<dbReference type="InParanoid" id="A0A6J2PUV0"/>
<keyword evidence="10" id="KW-1185">Reference proteome</keyword>
<comment type="similarity">
    <text evidence="5">Belongs to the CFAP263 family.</text>
</comment>
<keyword evidence="3 7" id="KW-0175">Coiled coil</keyword>
<organism evidence="10 11">
    <name type="scientific">Cottoperca gobio</name>
    <name type="common">Frogmouth</name>
    <name type="synonym">Aphritis gobio</name>
    <dbReference type="NCBI Taxonomy" id="56716"/>
    <lineage>
        <taxon>Eukaryota</taxon>
        <taxon>Metazoa</taxon>
        <taxon>Chordata</taxon>
        <taxon>Craniata</taxon>
        <taxon>Vertebrata</taxon>
        <taxon>Euteleostomi</taxon>
        <taxon>Actinopterygii</taxon>
        <taxon>Neopterygii</taxon>
        <taxon>Teleostei</taxon>
        <taxon>Neoteleostei</taxon>
        <taxon>Acanthomorphata</taxon>
        <taxon>Eupercaria</taxon>
        <taxon>Perciformes</taxon>
        <taxon>Notothenioidei</taxon>
        <taxon>Bovichtidae</taxon>
        <taxon>Cottoperca</taxon>
    </lineage>
</organism>
<dbReference type="AlphaFoldDB" id="A0A6J2PUV0"/>
<evidence type="ECO:0000256" key="1">
    <source>
        <dbReference type="ARBA" id="ARBA00004138"/>
    </source>
</evidence>
<evidence type="ECO:0000256" key="8">
    <source>
        <dbReference type="SAM" id="SignalP"/>
    </source>
</evidence>
<dbReference type="KEGG" id="cgob:115009479"/>
<dbReference type="CTD" id="29070"/>
<dbReference type="PANTHER" id="PTHR15654:SF2">
    <property type="entry name" value="COILED-COIL DOMAIN-CONTAINING PROTEIN 113"/>
    <property type="match status" value="1"/>
</dbReference>
<evidence type="ECO:0000313" key="10">
    <source>
        <dbReference type="Proteomes" id="UP000504630"/>
    </source>
</evidence>
<accession>A0A6J2PUV0</accession>
<evidence type="ECO:0000256" key="7">
    <source>
        <dbReference type="SAM" id="Coils"/>
    </source>
</evidence>
<evidence type="ECO:0000313" key="11">
    <source>
        <dbReference type="RefSeq" id="XP_029289320.1"/>
    </source>
</evidence>
<feature type="coiled-coil region" evidence="7">
    <location>
        <begin position="279"/>
        <end position="320"/>
    </location>
</feature>
<dbReference type="InterPro" id="IPR025254">
    <property type="entry name" value="CCDC113/CCDC96_CC"/>
</dbReference>
<feature type="coiled-coil region" evidence="7">
    <location>
        <begin position="120"/>
        <end position="172"/>
    </location>
</feature>
<dbReference type="GO" id="GO:0036064">
    <property type="term" value="C:ciliary basal body"/>
    <property type="evidence" value="ECO:0007669"/>
    <property type="project" value="TreeGrafter"/>
</dbReference>
<evidence type="ECO:0000256" key="3">
    <source>
        <dbReference type="ARBA" id="ARBA00023054"/>
    </source>
</evidence>
<reference evidence="11" key="1">
    <citation type="submission" date="2025-08" db="UniProtKB">
        <authorList>
            <consortium name="RefSeq"/>
        </authorList>
    </citation>
    <scope>IDENTIFICATION</scope>
</reference>
<evidence type="ECO:0000259" key="9">
    <source>
        <dbReference type="Pfam" id="PF13870"/>
    </source>
</evidence>
<dbReference type="OrthoDB" id="10259713at2759"/>
<dbReference type="GO" id="GO:0005930">
    <property type="term" value="C:axoneme"/>
    <property type="evidence" value="ECO:0007669"/>
    <property type="project" value="TreeGrafter"/>
</dbReference>
<dbReference type="GO" id="GO:0060271">
    <property type="term" value="P:cilium assembly"/>
    <property type="evidence" value="ECO:0007669"/>
    <property type="project" value="TreeGrafter"/>
</dbReference>
<dbReference type="Pfam" id="PF13870">
    <property type="entry name" value="CCDC113_CCDC96_CC"/>
    <property type="match status" value="1"/>
</dbReference>
<keyword evidence="11" id="KW-0282">Flagellum</keyword>
<evidence type="ECO:0000256" key="2">
    <source>
        <dbReference type="ARBA" id="ARBA00022794"/>
    </source>
</evidence>
<dbReference type="GeneID" id="115009479"/>
<keyword evidence="11" id="KW-0969">Cilium</keyword>
<proteinExistence type="inferred from homology"/>
<evidence type="ECO:0000256" key="6">
    <source>
        <dbReference type="ARBA" id="ARBA00044798"/>
    </source>
</evidence>
<comment type="subcellular location">
    <subcellularLocation>
        <location evidence="1">Cell projection</location>
        <location evidence="1">Cilium</location>
    </subcellularLocation>
</comment>
<dbReference type="RefSeq" id="XP_029289320.1">
    <property type="nucleotide sequence ID" value="XM_029433460.1"/>
</dbReference>
<dbReference type="Proteomes" id="UP000504630">
    <property type="component" value="Chromosome 6"/>
</dbReference>
<dbReference type="InterPro" id="IPR051885">
    <property type="entry name" value="CC_CF"/>
</dbReference>
<feature type="chain" id="PRO_5027078661" description="Cilia- and flagella-associated protein 263" evidence="8">
    <location>
        <begin position="19"/>
        <end position="403"/>
    </location>
</feature>
<gene>
    <name evidence="11" type="primary">cfap263</name>
</gene>
<keyword evidence="2" id="KW-0970">Cilium biogenesis/degradation</keyword>
<keyword evidence="8" id="KW-0732">Signal</keyword>
<protein>
    <recommendedName>
        <fullName evidence="6">Cilia- and flagella-associated protein 263</fullName>
    </recommendedName>
</protein>
<feature type="domain" description="CCDC113/CCDC96 coiled-coil" evidence="9">
    <location>
        <begin position="198"/>
        <end position="361"/>
    </location>
</feature>
<dbReference type="FunCoup" id="A0A6J2PUV0">
    <property type="interactions" value="63"/>
</dbReference>
<evidence type="ECO:0000256" key="5">
    <source>
        <dbReference type="ARBA" id="ARBA00044506"/>
    </source>
</evidence>
<feature type="signal peptide" evidence="8">
    <location>
        <begin position="1"/>
        <end position="18"/>
    </location>
</feature>
<dbReference type="PANTHER" id="PTHR15654">
    <property type="entry name" value="COILED-COIL DOMAIN-CONTAINING PROTEIN 113-RELATED"/>
    <property type="match status" value="1"/>
</dbReference>
<keyword evidence="4" id="KW-0966">Cell projection</keyword>
<evidence type="ECO:0000256" key="4">
    <source>
        <dbReference type="ARBA" id="ARBA00023273"/>
    </source>
</evidence>
<name>A0A6J2PUV0_COTGO</name>
<sequence length="403" mass="46641">MKAALALATTAMVQCTLATMEDDLSLMEEKGKEVTQEQKDLLYNQVEELKCSNAALHAEIGMFERFIGRIDPRDLVSDAGGDCLGAAGVSQPEGGGRGRRQMSRSNIPDRLQQLTLEQKLYVARKEIEETQQDKEKLKQKYERLQDNYKASLKESELRLAEIRKAENEFERKLLRDMKDNRLEMMEPDKVLKYIEDRSKVTQVEKFILKNQALKVHEKKLQQQLQQKKEMGKSEHEDIFYEYSEQRIDRNLNELQVNNLKVQGVLSSHKEKLQSVTHESTELSNDITNREQMLAKIEEEIQHAEEERLTAETLNQHLRRQMTDYQAPDITEYMHVKGKHKQLQRSILTLERKIGTAEMALKTHTKARSSQRASLTPEYRAEAGARSAQHQIPVKLPYIAGHRT</sequence>